<evidence type="ECO:0000256" key="4">
    <source>
        <dbReference type="ARBA" id="ARBA00022643"/>
    </source>
</evidence>
<dbReference type="InterPro" id="IPR000415">
    <property type="entry name" value="Nitroreductase-like"/>
</dbReference>
<name>A0ABQ6HCP4_9GAMM</name>
<dbReference type="Pfam" id="PF00881">
    <property type="entry name" value="Nitroreductase"/>
    <property type="match status" value="1"/>
</dbReference>
<evidence type="ECO:0000256" key="3">
    <source>
        <dbReference type="ARBA" id="ARBA00022630"/>
    </source>
</evidence>
<keyword evidence="5" id="KW-0560">Oxidoreductase</keyword>
<evidence type="ECO:0000256" key="2">
    <source>
        <dbReference type="ARBA" id="ARBA00007118"/>
    </source>
</evidence>
<dbReference type="Proteomes" id="UP001157134">
    <property type="component" value="Unassembled WGS sequence"/>
</dbReference>
<dbReference type="Gene3D" id="3.40.109.10">
    <property type="entry name" value="NADH Oxidase"/>
    <property type="match status" value="1"/>
</dbReference>
<keyword evidence="3" id="KW-0285">Flavoprotein</keyword>
<comment type="caution">
    <text evidence="7">The sequence shown here is derived from an EMBL/GenBank/DDBJ whole genome shotgun (WGS) entry which is preliminary data.</text>
</comment>
<dbReference type="CDD" id="cd02136">
    <property type="entry name" value="PnbA_NfnB-like"/>
    <property type="match status" value="1"/>
</dbReference>
<gene>
    <name evidence="7" type="ORF">tloyanaT_20210</name>
</gene>
<dbReference type="SUPFAM" id="SSF55469">
    <property type="entry name" value="FMN-dependent nitroreductase-like"/>
    <property type="match status" value="1"/>
</dbReference>
<dbReference type="PANTHER" id="PTHR43673">
    <property type="entry name" value="NAD(P)H NITROREDUCTASE YDGI-RELATED"/>
    <property type="match status" value="1"/>
</dbReference>
<evidence type="ECO:0000313" key="8">
    <source>
        <dbReference type="Proteomes" id="UP001157134"/>
    </source>
</evidence>
<dbReference type="EMBL" id="BSSV01000004">
    <property type="protein sequence ID" value="GLX85769.1"/>
    <property type="molecule type" value="Genomic_DNA"/>
</dbReference>
<reference evidence="7 8" key="1">
    <citation type="submission" date="2023-03" db="EMBL/GenBank/DDBJ databases">
        <title>Thalassotalea loyana LMG 22536T draft genome sequence.</title>
        <authorList>
            <person name="Sawabe T."/>
        </authorList>
    </citation>
    <scope>NUCLEOTIDE SEQUENCE [LARGE SCALE GENOMIC DNA]</scope>
    <source>
        <strain evidence="7 8">LMG 22536</strain>
    </source>
</reference>
<evidence type="ECO:0000259" key="6">
    <source>
        <dbReference type="Pfam" id="PF00881"/>
    </source>
</evidence>
<evidence type="ECO:0000256" key="1">
    <source>
        <dbReference type="ARBA" id="ARBA00001917"/>
    </source>
</evidence>
<dbReference type="RefSeq" id="WP_284298195.1">
    <property type="nucleotide sequence ID" value="NZ_BSSV01000004.1"/>
</dbReference>
<protein>
    <submittedName>
        <fullName evidence="7">Nitroreductase</fullName>
    </submittedName>
</protein>
<evidence type="ECO:0000313" key="7">
    <source>
        <dbReference type="EMBL" id="GLX85769.1"/>
    </source>
</evidence>
<comment type="similarity">
    <text evidence="2">Belongs to the nitroreductase family.</text>
</comment>
<accession>A0ABQ6HCP4</accession>
<keyword evidence="4" id="KW-0288">FMN</keyword>
<dbReference type="PANTHER" id="PTHR43673:SF2">
    <property type="entry name" value="NITROREDUCTASE"/>
    <property type="match status" value="1"/>
</dbReference>
<evidence type="ECO:0000256" key="5">
    <source>
        <dbReference type="ARBA" id="ARBA00023002"/>
    </source>
</evidence>
<keyword evidence="8" id="KW-1185">Reference proteome</keyword>
<sequence>MSLQQILSQRFSTRAFKDQPIEPKLLKEVFQHAQLSPSNCNVQPWQVYVVSGQEKETLKQSFMKALMSGAKPSPEFDWTPQYQGIHRERQFGSANALYTSMGIAREDKQARQMAMARNWQFFDAPHVAFFTMEKYLNIMGAVDLGIYAQTLSLLLEEQGISSCMQGALGQFPEPVKQQLNIPEERGILFGMSFGYAAEGAPANKTRTEREPLENAVHFLGRNHLKSNNNV</sequence>
<comment type="cofactor">
    <cofactor evidence="1">
        <name>FMN</name>
        <dbReference type="ChEBI" id="CHEBI:58210"/>
    </cofactor>
</comment>
<proteinExistence type="inferred from homology"/>
<feature type="domain" description="Nitroreductase" evidence="6">
    <location>
        <begin position="8"/>
        <end position="195"/>
    </location>
</feature>
<organism evidence="7 8">
    <name type="scientific">Thalassotalea loyana</name>
    <dbReference type="NCBI Taxonomy" id="280483"/>
    <lineage>
        <taxon>Bacteria</taxon>
        <taxon>Pseudomonadati</taxon>
        <taxon>Pseudomonadota</taxon>
        <taxon>Gammaproteobacteria</taxon>
        <taxon>Alteromonadales</taxon>
        <taxon>Colwelliaceae</taxon>
        <taxon>Thalassotalea</taxon>
    </lineage>
</organism>
<dbReference type="InterPro" id="IPR029479">
    <property type="entry name" value="Nitroreductase"/>
</dbReference>